<reference evidence="3" key="1">
    <citation type="submission" date="2016-11" db="EMBL/GenBank/DDBJ databases">
        <authorList>
            <person name="Guldener U."/>
        </authorList>
    </citation>
    <scope>NUCLEOTIDE SEQUENCE [LARGE SCALE GENOMIC DNA]</scope>
</reference>
<feature type="compositionally biased region" description="Polar residues" evidence="1">
    <location>
        <begin position="1"/>
        <end position="11"/>
    </location>
</feature>
<feature type="region of interest" description="Disordered" evidence="1">
    <location>
        <begin position="1"/>
        <end position="84"/>
    </location>
</feature>
<dbReference type="AlphaFoldDB" id="A0A1L0FHH0"/>
<organism evidence="2 3">
    <name type="scientific">Hanseniaspora guilliermondii</name>
    <dbReference type="NCBI Taxonomy" id="56406"/>
    <lineage>
        <taxon>Eukaryota</taxon>
        <taxon>Fungi</taxon>
        <taxon>Dikarya</taxon>
        <taxon>Ascomycota</taxon>
        <taxon>Saccharomycotina</taxon>
        <taxon>Saccharomycetes</taxon>
        <taxon>Saccharomycodales</taxon>
        <taxon>Saccharomycodaceae</taxon>
        <taxon>Hanseniaspora</taxon>
    </lineage>
</organism>
<dbReference type="OrthoDB" id="10372484at2759"/>
<dbReference type="Proteomes" id="UP000183365">
    <property type="component" value="Unassembled WGS sequence"/>
</dbReference>
<proteinExistence type="predicted"/>
<sequence length="383" mass="43828">MSEASNQQKLQKLNKDGENNKSKDDKPPKWNSSSSSFLSSLTTHNSSGDDRHSSGNKNKKKAAKKRPKKKKKNGLTHNTDNNGYSIHNIEMKSIQATYQTSKTNILQAYNLGGSQKHKSNIKKFLSNKTYNKFKGETTIYDYVIDKRAFNKFVNNEIESGMWWPTGAPCDVKIYYEAKNGMIVDKIKLFFVYTDDKGVLHNLDFKKCEDKHTSIFFLVRVFQSDHDLIPKIVYSLNDEAFYILQKTLISILKGWNVYLVCDLEFIDTCLEIYKSAHGSTFYYINRPMVRLVNVQSNLECKNCQGHASKFNMDGNAQDINSSIRNISLSNESQEVDISSDEFTAQETSVAIKEPIIDERSSTRSTEPINPKQMAFEYLSNLNKK</sequence>
<feature type="compositionally biased region" description="Basic residues" evidence="1">
    <location>
        <begin position="57"/>
        <end position="74"/>
    </location>
</feature>
<evidence type="ECO:0000313" key="3">
    <source>
        <dbReference type="Proteomes" id="UP000183365"/>
    </source>
</evidence>
<evidence type="ECO:0000313" key="2">
    <source>
        <dbReference type="EMBL" id="SGZ39022.1"/>
    </source>
</evidence>
<evidence type="ECO:0000256" key="1">
    <source>
        <dbReference type="SAM" id="MobiDB-lite"/>
    </source>
</evidence>
<name>A0A1L0FHH0_9ASCO</name>
<accession>A0A1L0FHH0</accession>
<feature type="compositionally biased region" description="Basic and acidic residues" evidence="1">
    <location>
        <begin position="13"/>
        <end position="28"/>
    </location>
</feature>
<gene>
    <name evidence="2" type="ORF">HGUI_01222</name>
</gene>
<keyword evidence="3" id="KW-1185">Reference proteome</keyword>
<feature type="compositionally biased region" description="Low complexity" evidence="1">
    <location>
        <begin position="29"/>
        <end position="46"/>
    </location>
</feature>
<dbReference type="VEuPathDB" id="FungiDB:HGUI_01222"/>
<protein>
    <submittedName>
        <fullName evidence="2">Uncharacterized protein</fullName>
    </submittedName>
</protein>
<dbReference type="EMBL" id="FQNF01000016">
    <property type="protein sequence ID" value="SGZ39022.1"/>
    <property type="molecule type" value="Genomic_DNA"/>
</dbReference>
<feature type="compositionally biased region" description="Polar residues" evidence="1">
    <location>
        <begin position="75"/>
        <end position="84"/>
    </location>
</feature>